<sequence length="193" mass="21907">MTNRKSGYDLKKAIHRLLVQRHQNEKWFQRRRLNSEDKNGDDRNLSSSSLIDINFPVSNTPSYSDFSSSLLSSTTPSTSDLITRTAITAQARRNHHNRLPSPPPSLSRAELDNDILEYLISELETSNNGYLTADHVRLIRMARIALDDLPARAGTESVLGNDMGHEIMQRRTLLVLQMMRRMACEGEFAHMGV</sequence>
<reference evidence="1" key="1">
    <citation type="journal article" date="2020" name="Stud. Mycol.">
        <title>101 Dothideomycetes genomes: a test case for predicting lifestyles and emergence of pathogens.</title>
        <authorList>
            <person name="Haridas S."/>
            <person name="Albert R."/>
            <person name="Binder M."/>
            <person name="Bloem J."/>
            <person name="Labutti K."/>
            <person name="Salamov A."/>
            <person name="Andreopoulos B."/>
            <person name="Baker S."/>
            <person name="Barry K."/>
            <person name="Bills G."/>
            <person name="Bluhm B."/>
            <person name="Cannon C."/>
            <person name="Castanera R."/>
            <person name="Culley D."/>
            <person name="Daum C."/>
            <person name="Ezra D."/>
            <person name="Gonzalez J."/>
            <person name="Henrissat B."/>
            <person name="Kuo A."/>
            <person name="Liang C."/>
            <person name="Lipzen A."/>
            <person name="Lutzoni F."/>
            <person name="Magnuson J."/>
            <person name="Mondo S."/>
            <person name="Nolan M."/>
            <person name="Ohm R."/>
            <person name="Pangilinan J."/>
            <person name="Park H.-J."/>
            <person name="Ramirez L."/>
            <person name="Alfaro M."/>
            <person name="Sun H."/>
            <person name="Tritt A."/>
            <person name="Yoshinaga Y."/>
            <person name="Zwiers L.-H."/>
            <person name="Turgeon B."/>
            <person name="Goodwin S."/>
            <person name="Spatafora J."/>
            <person name="Crous P."/>
            <person name="Grigoriev I."/>
        </authorList>
    </citation>
    <scope>NUCLEOTIDE SEQUENCE</scope>
    <source>
        <strain evidence="1">CBS 130266</strain>
    </source>
</reference>
<gene>
    <name evidence="1" type="ORF">EJ08DRAFT_337931</name>
</gene>
<evidence type="ECO:0000313" key="2">
    <source>
        <dbReference type="Proteomes" id="UP000800235"/>
    </source>
</evidence>
<dbReference type="EMBL" id="MU007013">
    <property type="protein sequence ID" value="KAF2435441.1"/>
    <property type="molecule type" value="Genomic_DNA"/>
</dbReference>
<organism evidence="1 2">
    <name type="scientific">Tothia fuscella</name>
    <dbReference type="NCBI Taxonomy" id="1048955"/>
    <lineage>
        <taxon>Eukaryota</taxon>
        <taxon>Fungi</taxon>
        <taxon>Dikarya</taxon>
        <taxon>Ascomycota</taxon>
        <taxon>Pezizomycotina</taxon>
        <taxon>Dothideomycetes</taxon>
        <taxon>Pleosporomycetidae</taxon>
        <taxon>Venturiales</taxon>
        <taxon>Cylindrosympodiaceae</taxon>
        <taxon>Tothia</taxon>
    </lineage>
</organism>
<evidence type="ECO:0000313" key="1">
    <source>
        <dbReference type="EMBL" id="KAF2435441.1"/>
    </source>
</evidence>
<accession>A0A9P4U3A9</accession>
<name>A0A9P4U3A9_9PEZI</name>
<protein>
    <submittedName>
        <fullName evidence="1">Uncharacterized protein</fullName>
    </submittedName>
</protein>
<dbReference type="AlphaFoldDB" id="A0A9P4U3A9"/>
<dbReference type="Proteomes" id="UP000800235">
    <property type="component" value="Unassembled WGS sequence"/>
</dbReference>
<keyword evidence="2" id="KW-1185">Reference proteome</keyword>
<comment type="caution">
    <text evidence="1">The sequence shown here is derived from an EMBL/GenBank/DDBJ whole genome shotgun (WGS) entry which is preliminary data.</text>
</comment>
<proteinExistence type="predicted"/>